<evidence type="ECO:0000256" key="1">
    <source>
        <dbReference type="ARBA" id="ARBA00022694"/>
    </source>
</evidence>
<dbReference type="OMA" id="IAKRSWG"/>
<evidence type="ECO:0000313" key="7">
    <source>
        <dbReference type="Proteomes" id="UP000054383"/>
    </source>
</evidence>
<evidence type="ECO:0000259" key="5">
    <source>
        <dbReference type="Pfam" id="PF19273"/>
    </source>
</evidence>
<organism evidence="6 7">
    <name type="scientific">Talaromyces islandicus</name>
    <name type="common">Penicillium islandicum</name>
    <dbReference type="NCBI Taxonomy" id="28573"/>
    <lineage>
        <taxon>Eukaryota</taxon>
        <taxon>Fungi</taxon>
        <taxon>Dikarya</taxon>
        <taxon>Ascomycota</taxon>
        <taxon>Pezizomycotina</taxon>
        <taxon>Eurotiomycetes</taxon>
        <taxon>Eurotiomycetidae</taxon>
        <taxon>Eurotiales</taxon>
        <taxon>Trichocomaceae</taxon>
        <taxon>Talaromyces</taxon>
        <taxon>Talaromyces sect. Islandici</taxon>
    </lineage>
</organism>
<evidence type="ECO:0000256" key="3">
    <source>
        <dbReference type="SAM" id="MobiDB-lite"/>
    </source>
</evidence>
<dbReference type="GO" id="GO:0003723">
    <property type="term" value="F:RNA binding"/>
    <property type="evidence" value="ECO:0007669"/>
    <property type="project" value="TreeGrafter"/>
</dbReference>
<dbReference type="Pfam" id="PF08389">
    <property type="entry name" value="Xpo1"/>
    <property type="match status" value="1"/>
</dbReference>
<dbReference type="InterPro" id="IPR013598">
    <property type="entry name" value="Exportin-1/Importin-b-like"/>
</dbReference>
<feature type="domain" description="Exportin-5 C-terminal" evidence="5">
    <location>
        <begin position="332"/>
        <end position="1184"/>
    </location>
</feature>
<evidence type="ECO:0000256" key="2">
    <source>
        <dbReference type="ARBA" id="ARBA00025147"/>
    </source>
</evidence>
<feature type="domain" description="Exportin-1/Importin-beta-like" evidence="4">
    <location>
        <begin position="109"/>
        <end position="284"/>
    </location>
</feature>
<evidence type="ECO:0000259" key="4">
    <source>
        <dbReference type="Pfam" id="PF08389"/>
    </source>
</evidence>
<feature type="region of interest" description="Disordered" evidence="3">
    <location>
        <begin position="1006"/>
        <end position="1027"/>
    </location>
</feature>
<proteinExistence type="predicted"/>
<dbReference type="GO" id="GO:0005049">
    <property type="term" value="F:nuclear export signal receptor activity"/>
    <property type="evidence" value="ECO:0007669"/>
    <property type="project" value="InterPro"/>
</dbReference>
<protein>
    <submittedName>
        <fullName evidence="6">Uncharacterized protein</fullName>
    </submittedName>
</protein>
<dbReference type="STRING" id="28573.A0A0U1LY22"/>
<accession>A0A0U1LY22</accession>
<evidence type="ECO:0000313" key="6">
    <source>
        <dbReference type="EMBL" id="CRG88205.1"/>
    </source>
</evidence>
<dbReference type="GO" id="GO:0006611">
    <property type="term" value="P:protein export from nucleus"/>
    <property type="evidence" value="ECO:0007669"/>
    <property type="project" value="InterPro"/>
</dbReference>
<dbReference type="Gene3D" id="1.25.10.10">
    <property type="entry name" value="Leucine-rich Repeat Variant"/>
    <property type="match status" value="1"/>
</dbReference>
<comment type="function">
    <text evidence="2">tRNA nucleus export receptor which facilitates tRNA translocation across the nuclear pore complex. Involved in pre-tRNA splicing, probably by affecting the interaction of pre-tRNA with splicing endonuclease.</text>
</comment>
<dbReference type="InterPro" id="IPR011989">
    <property type="entry name" value="ARM-like"/>
</dbReference>
<keyword evidence="7" id="KW-1185">Reference proteome</keyword>
<keyword evidence="1" id="KW-0819">tRNA processing</keyword>
<dbReference type="AlphaFoldDB" id="A0A0U1LY22"/>
<dbReference type="GO" id="GO:0005634">
    <property type="term" value="C:nucleus"/>
    <property type="evidence" value="ECO:0007669"/>
    <property type="project" value="TreeGrafter"/>
</dbReference>
<dbReference type="GO" id="GO:0042565">
    <property type="term" value="C:RNA nuclear export complex"/>
    <property type="evidence" value="ECO:0007669"/>
    <property type="project" value="TreeGrafter"/>
</dbReference>
<dbReference type="InterPro" id="IPR045478">
    <property type="entry name" value="Exportin-5_C"/>
</dbReference>
<dbReference type="EMBL" id="CVMT01000004">
    <property type="protein sequence ID" value="CRG88205.1"/>
    <property type="molecule type" value="Genomic_DNA"/>
</dbReference>
<dbReference type="Proteomes" id="UP000054383">
    <property type="component" value="Unassembled WGS sequence"/>
</dbReference>
<gene>
    <name evidence="6" type="ORF">PISL3812_05232</name>
</gene>
<dbReference type="GO" id="GO:0005737">
    <property type="term" value="C:cytoplasm"/>
    <property type="evidence" value="ECO:0007669"/>
    <property type="project" value="TreeGrafter"/>
</dbReference>
<reference evidence="6 7" key="1">
    <citation type="submission" date="2015-04" db="EMBL/GenBank/DDBJ databases">
        <authorList>
            <person name="Syromyatnikov M.Y."/>
            <person name="Popov V.N."/>
        </authorList>
    </citation>
    <scope>NUCLEOTIDE SEQUENCE [LARGE SCALE GENOMIC DNA]</scope>
    <source>
        <strain evidence="6">WF-38-12</strain>
    </source>
</reference>
<dbReference type="PANTHER" id="PTHR11223">
    <property type="entry name" value="EXPORTIN 1/5"/>
    <property type="match status" value="1"/>
</dbReference>
<dbReference type="PANTHER" id="PTHR11223:SF3">
    <property type="entry name" value="EXPORTIN-5"/>
    <property type="match status" value="1"/>
</dbReference>
<dbReference type="GO" id="GO:0006405">
    <property type="term" value="P:RNA export from nucleus"/>
    <property type="evidence" value="ECO:0007669"/>
    <property type="project" value="TreeGrafter"/>
</dbReference>
<dbReference type="Pfam" id="PF19273">
    <property type="entry name" value="Exportin-5"/>
    <property type="match status" value="1"/>
</dbReference>
<dbReference type="GO" id="GO:0008033">
    <property type="term" value="P:tRNA processing"/>
    <property type="evidence" value="ECO:0007669"/>
    <property type="project" value="UniProtKB-KW"/>
</dbReference>
<name>A0A0U1LY22_TALIS</name>
<dbReference type="SUPFAM" id="SSF48371">
    <property type="entry name" value="ARM repeat"/>
    <property type="match status" value="1"/>
</dbReference>
<sequence>MAATSTGVSDSGMADIIQALELSHNPASSNELRRKALEFLESKKQDDFAARNGFILASQASNSPLVRHFGLSLLDHVLRHTGYALSTAQVQELKDMVMQLAQGISQDDPSYYRNKIAQLWAEVGKRSWGIDWNDMDRDLYNMWSATALHKEFVLTVLETLSEDIFYREDTTSSLRGSDLNRALVETFTPLSVFSEAFPERDHSRVELRHGDDGWLARTCGLLDTCIGSIQTSREAKDCSLKALAVLRTVMVWAIPKAIINCNAVSIICRALTAQNEQVLLAAIEAMHSLYSRSNFEMEEFEPLVALIYQVDHLVLLRKLYEWTAVDATDIDETKYQISKKLSELMSYAAGFLEEKDLDLRDAHGIDLSLLFQFLTDILRHNSLTVSIPVLHSWSRLLTAERIGDMEIVTSLIAPLLEICTQRLVRWENLPEDSDDPTILFLNEDIDTIPERHAFVGNYRRYCSTVIEVIVQKRPHDAIPHILTTVDQNLNNLYSGAQPFSIESFQKLSLPLMRADTQFSVVEASLKGYQKWVAAHGRSPQHDEQQRAQLEVMIENWAMSLMQRNFEDPVLKQRVIRLIVDISAKALDKTPSFALKVLEHILMTRLEDHPQYPAYSEAVKELHSLSSHELRRLSMRCADYFFTFYDVLEPKIKEIASSHRLDDKLQTELNSVLLIITQRTTNVDPHVREARLGSFIEPVRQAWQNEEFKNLASSFSGFCQLLGLEEVGPYMQTREAQKMPDWGAVPLDETGKGIQEQMTKRFQQLPLRGTKTLFAVSTEKLKRTDPAYELACALWRDTIPVILPTLLQLVSHAHAFHNPENWGNSLPEMRDVVGRILTDRFWQAGISSGSRDDFYAKITTSKATLEGFSSSVRGKIRAVRESCYSMLFSMSRLRQYFYGFEELPGPLSEALFKDSTHLSSHQFSILLNIARCLIDDCPVQFRSHFLPPMISSLFKQIDKKITEEWDVIERRKAGLESGDLTEEMKDESILRQLTYSAVVMVASLLDPQRGDKDPDAVTNGDPSASQAPVSLSNSMRHFILSHPTILEPVFMFCTHALRMRDTRCGSIITRVIRSILNEFAPPVNTSTAVTIREFISTEVLRACITSVHEPYFVDMQRDLATLIASIWILYGSSTSTPHSVMLSLPGMTEERVSQTEMALVRSSSGRQQRALILDLLEGLRGVSISEQGKILGTHEERRKARSAMQQRYMSTAPADMEGQQTNKVDIDDGPDLGGVADMFG</sequence>
<dbReference type="InterPro" id="IPR016024">
    <property type="entry name" value="ARM-type_fold"/>
</dbReference>
<dbReference type="OrthoDB" id="2215036at2759"/>
<dbReference type="InterPro" id="IPR045065">
    <property type="entry name" value="XPO1/5"/>
</dbReference>